<dbReference type="KEGG" id="cqi:110692330"/>
<dbReference type="Gramene" id="AUR62033290-RA">
    <property type="protein sequence ID" value="AUR62033290-RA:cds"/>
    <property type="gene ID" value="AUR62033290"/>
</dbReference>
<dbReference type="Pfam" id="PF00201">
    <property type="entry name" value="UDPGT"/>
    <property type="match status" value="1"/>
</dbReference>
<evidence type="ECO:0000256" key="1">
    <source>
        <dbReference type="ARBA" id="ARBA00009995"/>
    </source>
</evidence>
<dbReference type="SUPFAM" id="SSF53756">
    <property type="entry name" value="UDP-Glycosyltransferase/glycogen phosphorylase"/>
    <property type="match status" value="1"/>
</dbReference>
<dbReference type="Gene3D" id="3.40.50.2000">
    <property type="entry name" value="Glycogen Phosphorylase B"/>
    <property type="match status" value="2"/>
</dbReference>
<evidence type="ECO:0000313" key="4">
    <source>
        <dbReference type="EnsemblPlants" id="AUR62033290-RA:cds"/>
    </source>
</evidence>
<name>A0A803MPT9_CHEQI</name>
<evidence type="ECO:0000313" key="5">
    <source>
        <dbReference type="Proteomes" id="UP000596660"/>
    </source>
</evidence>
<dbReference type="GeneID" id="110692330"/>
<keyword evidence="5" id="KW-1185">Reference proteome</keyword>
<evidence type="ECO:0000256" key="3">
    <source>
        <dbReference type="ARBA" id="ARBA00022679"/>
    </source>
</evidence>
<dbReference type="PANTHER" id="PTHR11926">
    <property type="entry name" value="GLUCOSYL/GLUCURONOSYL TRANSFERASES"/>
    <property type="match status" value="1"/>
</dbReference>
<accession>A0A803MPT9</accession>
<dbReference type="AlphaFoldDB" id="A0A803MPT9"/>
<gene>
    <name evidence="4" type="primary">LOC110692330</name>
</gene>
<keyword evidence="2" id="KW-0328">Glycosyltransferase</keyword>
<sequence length="473" mass="53148">MASLQTITSKNCHIVIVPYPGRGHINPMFTLCNQLVSSPSGTNLNISFTIVLTEEWVTLINPNDKPANACFATIPNVLPSEHIRGADNEGFLHAVYTKMEEHVERILDALEAPPNVIIADTFLPWVVGVGTRRNIPVASFWPLLACLFPALHHYDLFVSNNHYPLDSLMGERGDERVDYIPGIGSTRLADLPLALHSYKKRMLDLMLDAISYMPKAQFIILRTLEELERPAIDAMKTILPSTSIYPIGPAIILPKPENNQTSDHHCLDDQPDYIKWLNSQPEKSVLYVSLGSHLSPSMAQLEELALGLCDSRVPFLFVGREETSFLKDVCGDHKDGFIVPWCDQMKVLYHKSIGGFLNHAGLNSVLESAFAGVPMLTFPLSTDQPMYSKLAVEDWKIGMRLRDKIEKDILIKREKVKELVIKFMDFESEEVKEMNKNSKEFKQVVWAAIAKDSTAEHYVGEFLSEISTKNATN</sequence>
<dbReference type="InterPro" id="IPR002213">
    <property type="entry name" value="UDP_glucos_trans"/>
</dbReference>
<dbReference type="GO" id="GO:0080043">
    <property type="term" value="F:quercetin 3-O-glucosyltransferase activity"/>
    <property type="evidence" value="ECO:0007669"/>
    <property type="project" value="TreeGrafter"/>
</dbReference>
<dbReference type="FunFam" id="3.40.50.2000:FF:000138">
    <property type="entry name" value="Glycosyltransferase"/>
    <property type="match status" value="1"/>
</dbReference>
<dbReference type="OrthoDB" id="5835829at2759"/>
<dbReference type="GO" id="GO:0080044">
    <property type="term" value="F:quercetin 7-O-glucosyltransferase activity"/>
    <property type="evidence" value="ECO:0007669"/>
    <property type="project" value="TreeGrafter"/>
</dbReference>
<protein>
    <recommendedName>
        <fullName evidence="6">Glycosyltransferase</fullName>
    </recommendedName>
</protein>
<dbReference type="OMA" id="IHIVAMP"/>
<keyword evidence="3" id="KW-0808">Transferase</keyword>
<evidence type="ECO:0000256" key="2">
    <source>
        <dbReference type="ARBA" id="ARBA00022676"/>
    </source>
</evidence>
<proteinExistence type="inferred from homology"/>
<dbReference type="CDD" id="cd03784">
    <property type="entry name" value="GT1_Gtf-like"/>
    <property type="match status" value="1"/>
</dbReference>
<dbReference type="Proteomes" id="UP000596660">
    <property type="component" value="Unplaced"/>
</dbReference>
<evidence type="ECO:0008006" key="6">
    <source>
        <dbReference type="Google" id="ProtNLM"/>
    </source>
</evidence>
<reference evidence="4" key="1">
    <citation type="journal article" date="2017" name="Nature">
        <title>The genome of Chenopodium quinoa.</title>
        <authorList>
            <person name="Jarvis D.E."/>
            <person name="Ho Y.S."/>
            <person name="Lightfoot D.J."/>
            <person name="Schmoeckel S.M."/>
            <person name="Li B."/>
            <person name="Borm T.J.A."/>
            <person name="Ohyanagi H."/>
            <person name="Mineta K."/>
            <person name="Michell C.T."/>
            <person name="Saber N."/>
            <person name="Kharbatia N.M."/>
            <person name="Rupper R.R."/>
            <person name="Sharp A.R."/>
            <person name="Dally N."/>
            <person name="Boughton B.A."/>
            <person name="Woo Y.H."/>
            <person name="Gao G."/>
            <person name="Schijlen E.G.W.M."/>
            <person name="Guo X."/>
            <person name="Momin A.A."/>
            <person name="Negrao S."/>
            <person name="Al-Babili S."/>
            <person name="Gehring C."/>
            <person name="Roessner U."/>
            <person name="Jung C."/>
            <person name="Murphy K."/>
            <person name="Arold S.T."/>
            <person name="Gojobori T."/>
            <person name="van der Linden C.G."/>
            <person name="van Loo E.N."/>
            <person name="Jellen E.N."/>
            <person name="Maughan P.J."/>
            <person name="Tester M."/>
        </authorList>
    </citation>
    <scope>NUCLEOTIDE SEQUENCE [LARGE SCALE GENOMIC DNA]</scope>
    <source>
        <strain evidence="4">cv. PI 614886</strain>
    </source>
</reference>
<dbReference type="PANTHER" id="PTHR11926:SF1494">
    <property type="entry name" value="FLAVONOL 3-O-GLUCOSYLTRANSFERASE UGT76E12-RELATED"/>
    <property type="match status" value="1"/>
</dbReference>
<dbReference type="EnsemblPlants" id="AUR62033290-RA">
    <property type="protein sequence ID" value="AUR62033290-RA:cds"/>
    <property type="gene ID" value="AUR62033290"/>
</dbReference>
<organism evidence="4 5">
    <name type="scientific">Chenopodium quinoa</name>
    <name type="common">Quinoa</name>
    <dbReference type="NCBI Taxonomy" id="63459"/>
    <lineage>
        <taxon>Eukaryota</taxon>
        <taxon>Viridiplantae</taxon>
        <taxon>Streptophyta</taxon>
        <taxon>Embryophyta</taxon>
        <taxon>Tracheophyta</taxon>
        <taxon>Spermatophyta</taxon>
        <taxon>Magnoliopsida</taxon>
        <taxon>eudicotyledons</taxon>
        <taxon>Gunneridae</taxon>
        <taxon>Pentapetalae</taxon>
        <taxon>Caryophyllales</taxon>
        <taxon>Chenopodiaceae</taxon>
        <taxon>Chenopodioideae</taxon>
        <taxon>Atripliceae</taxon>
        <taxon>Chenopodium</taxon>
    </lineage>
</organism>
<comment type="similarity">
    <text evidence="1">Belongs to the UDP-glycosyltransferase family.</text>
</comment>
<reference evidence="4" key="2">
    <citation type="submission" date="2021-03" db="UniProtKB">
        <authorList>
            <consortium name="EnsemblPlants"/>
        </authorList>
    </citation>
    <scope>IDENTIFICATION</scope>
</reference>
<dbReference type="RefSeq" id="XP_021725033.1">
    <property type="nucleotide sequence ID" value="XM_021869341.1"/>
</dbReference>